<comment type="catalytic activity">
    <reaction evidence="12">
        <text>firefly D-luciferin + ATP + O2 = firefly oxyluciferin + hnu + AMP + CO2 + diphosphate</text>
        <dbReference type="Rhea" id="RHEA:10732"/>
        <dbReference type="ChEBI" id="CHEBI:15379"/>
        <dbReference type="ChEBI" id="CHEBI:16526"/>
        <dbReference type="ChEBI" id="CHEBI:16792"/>
        <dbReference type="ChEBI" id="CHEBI:30212"/>
        <dbReference type="ChEBI" id="CHEBI:30616"/>
        <dbReference type="ChEBI" id="CHEBI:33019"/>
        <dbReference type="ChEBI" id="CHEBI:58038"/>
        <dbReference type="ChEBI" id="CHEBI:456215"/>
        <dbReference type="EC" id="1.13.12.7"/>
    </reaction>
</comment>
<dbReference type="InterPro" id="IPR045851">
    <property type="entry name" value="AMP-bd_C_sf"/>
</dbReference>
<accession>A0A8S9XVZ6</accession>
<evidence type="ECO:0000256" key="6">
    <source>
        <dbReference type="ARBA" id="ARBA00022840"/>
    </source>
</evidence>
<name>A0A8S9XVZ6_APOLU</name>
<keyword evidence="5" id="KW-0547">Nucleotide-binding</keyword>
<dbReference type="InterPro" id="IPR042099">
    <property type="entry name" value="ANL_N_sf"/>
</dbReference>
<keyword evidence="6" id="KW-0067">ATP-binding</keyword>
<dbReference type="FunFam" id="3.30.300.30:FF:000007">
    <property type="entry name" value="4-coumarate--CoA ligase 2"/>
    <property type="match status" value="1"/>
</dbReference>
<dbReference type="GO" id="GO:0005777">
    <property type="term" value="C:peroxisome"/>
    <property type="evidence" value="ECO:0007669"/>
    <property type="project" value="UniProtKB-SubCell"/>
</dbReference>
<evidence type="ECO:0000259" key="14">
    <source>
        <dbReference type="Pfam" id="PF13193"/>
    </source>
</evidence>
<dbReference type="GO" id="GO:0005524">
    <property type="term" value="F:ATP binding"/>
    <property type="evidence" value="ECO:0007669"/>
    <property type="project" value="UniProtKB-KW"/>
</dbReference>
<reference evidence="15" key="1">
    <citation type="journal article" date="2021" name="Mol. Ecol. Resour.">
        <title>Apolygus lucorum genome provides insights into omnivorousness and mesophyll feeding.</title>
        <authorList>
            <person name="Liu Y."/>
            <person name="Liu H."/>
            <person name="Wang H."/>
            <person name="Huang T."/>
            <person name="Liu B."/>
            <person name="Yang B."/>
            <person name="Yin L."/>
            <person name="Li B."/>
            <person name="Zhang Y."/>
            <person name="Zhang S."/>
            <person name="Jiang F."/>
            <person name="Zhang X."/>
            <person name="Ren Y."/>
            <person name="Wang B."/>
            <person name="Wang S."/>
            <person name="Lu Y."/>
            <person name="Wu K."/>
            <person name="Fan W."/>
            <person name="Wang G."/>
        </authorList>
    </citation>
    <scope>NUCLEOTIDE SEQUENCE</scope>
    <source>
        <strain evidence="15">12Hb</strain>
    </source>
</reference>
<proteinExistence type="inferred from homology"/>
<dbReference type="EMBL" id="WIXP02000004">
    <property type="protein sequence ID" value="KAF6212438.1"/>
    <property type="molecule type" value="Genomic_DNA"/>
</dbReference>
<dbReference type="PANTHER" id="PTHR24096:SF422">
    <property type="entry name" value="BCDNA.GH02901"/>
    <property type="match status" value="1"/>
</dbReference>
<keyword evidence="7" id="KW-0560">Oxidoreductase</keyword>
<dbReference type="GO" id="GO:0008218">
    <property type="term" value="P:bioluminescence"/>
    <property type="evidence" value="ECO:0007669"/>
    <property type="project" value="UniProtKB-KW"/>
</dbReference>
<dbReference type="AlphaFoldDB" id="A0A8S9XVZ6"/>
<evidence type="ECO:0000313" key="15">
    <source>
        <dbReference type="EMBL" id="KAF6212438.1"/>
    </source>
</evidence>
<dbReference type="Pfam" id="PF00501">
    <property type="entry name" value="AMP-binding"/>
    <property type="match status" value="1"/>
</dbReference>
<dbReference type="GO" id="GO:0004467">
    <property type="term" value="F:long-chain fatty acid-CoA ligase activity"/>
    <property type="evidence" value="ECO:0007669"/>
    <property type="project" value="TreeGrafter"/>
</dbReference>
<evidence type="ECO:0000259" key="13">
    <source>
        <dbReference type="Pfam" id="PF00501"/>
    </source>
</evidence>
<comment type="caution">
    <text evidence="15">The sequence shown here is derived from an EMBL/GenBank/DDBJ whole genome shotgun (WGS) entry which is preliminary data.</text>
</comment>
<evidence type="ECO:0000256" key="9">
    <source>
        <dbReference type="ARBA" id="ARBA00023140"/>
    </source>
</evidence>
<dbReference type="InterPro" id="IPR025110">
    <property type="entry name" value="AMP-bd_C"/>
</dbReference>
<dbReference type="InterPro" id="IPR000873">
    <property type="entry name" value="AMP-dep_synth/lig_dom"/>
</dbReference>
<evidence type="ECO:0000256" key="3">
    <source>
        <dbReference type="ARBA" id="ARBA00012532"/>
    </source>
</evidence>
<dbReference type="CDD" id="cd05911">
    <property type="entry name" value="Firefly_Luc_like"/>
    <property type="match status" value="1"/>
</dbReference>
<evidence type="ECO:0000256" key="11">
    <source>
        <dbReference type="ARBA" id="ARBA00023262"/>
    </source>
</evidence>
<keyword evidence="8" id="KW-0503">Monooxygenase</keyword>
<keyword evidence="16" id="KW-1185">Reference proteome</keyword>
<dbReference type="GO" id="GO:0046949">
    <property type="term" value="P:fatty-acyl-CoA biosynthetic process"/>
    <property type="evidence" value="ECO:0007669"/>
    <property type="project" value="TreeGrafter"/>
</dbReference>
<evidence type="ECO:0000256" key="8">
    <source>
        <dbReference type="ARBA" id="ARBA00023033"/>
    </source>
</evidence>
<dbReference type="PANTHER" id="PTHR24096">
    <property type="entry name" value="LONG-CHAIN-FATTY-ACID--COA LIGASE"/>
    <property type="match status" value="1"/>
</dbReference>
<evidence type="ECO:0000313" key="16">
    <source>
        <dbReference type="Proteomes" id="UP000466442"/>
    </source>
</evidence>
<comment type="subcellular location">
    <subcellularLocation>
        <location evidence="1">Peroxisome</location>
    </subcellularLocation>
</comment>
<dbReference type="Proteomes" id="UP000466442">
    <property type="component" value="Unassembled WGS sequence"/>
</dbReference>
<evidence type="ECO:0000256" key="10">
    <source>
        <dbReference type="ARBA" id="ARBA00023223"/>
    </source>
</evidence>
<dbReference type="InterPro" id="IPR020845">
    <property type="entry name" value="AMP-binding_CS"/>
</dbReference>
<feature type="domain" description="AMP-dependent synthetase/ligase" evidence="13">
    <location>
        <begin position="110"/>
        <end position="491"/>
    </location>
</feature>
<evidence type="ECO:0000256" key="7">
    <source>
        <dbReference type="ARBA" id="ARBA00023002"/>
    </source>
</evidence>
<dbReference type="FunFam" id="3.40.50.12780:FF:000003">
    <property type="entry name" value="Long-chain-fatty-acid--CoA ligase FadD"/>
    <property type="match status" value="1"/>
</dbReference>
<evidence type="ECO:0000256" key="5">
    <source>
        <dbReference type="ARBA" id="ARBA00022741"/>
    </source>
</evidence>
<dbReference type="Gene3D" id="3.40.50.12780">
    <property type="entry name" value="N-terminal domain of ligase-like"/>
    <property type="match status" value="1"/>
</dbReference>
<evidence type="ECO:0000256" key="12">
    <source>
        <dbReference type="ARBA" id="ARBA00048497"/>
    </source>
</evidence>
<evidence type="ECO:0000256" key="2">
    <source>
        <dbReference type="ARBA" id="ARBA00006432"/>
    </source>
</evidence>
<dbReference type="Pfam" id="PF13193">
    <property type="entry name" value="AMP-binding_C"/>
    <property type="match status" value="1"/>
</dbReference>
<keyword evidence="9" id="KW-0576">Peroxisome</keyword>
<evidence type="ECO:0000256" key="1">
    <source>
        <dbReference type="ARBA" id="ARBA00004275"/>
    </source>
</evidence>
<comment type="similarity">
    <text evidence="2">Belongs to the ATP-dependent AMP-binding enzyme family.</text>
</comment>
<keyword evidence="10" id="KW-0455">Luminescence</keyword>
<sequence length="634" mass="69334">MHRKQSANAIQGVASTASSSDYEKTDAAYERADCTTVRRSYAEATLENKLTMNLARSRIWTALAQDCRLARRPVRPQARRQLSSSVEPNIIKSPFHDVTLPTCTVPELIWEQLDRWADKTAVECGINGKSYTYAELKLLSRRLAFALLKSGLHPGDVVTIVMPNIPEYLVAMLGTMEAGMVVTGINPIYASDEILFQLKDSGSKMVIVHPDQLANLLQAKEKLGSPIRVICVHDYDDRHRSLPSGVVAFSDFIGGESGGDDADLGRLLGVRQDVDSTALLPYSSGTTGLPKGVCLSHKNLTANVSQASHPDINPIEFATKNYQDTVPAILPLFHIYGAAIVMLRSLVRGAKLVTLPKFDPKPFLKILETNHNIVLYAVPPIILFLSSHPTVSSLHLERLKLTMTGGAPCSGADIEKLRSRKPHPIIQGYGMTESSPLLTQGSLDSMKHASIGKIVSNTEAKVVDITTGDSLPMNENGELCFRGPQIMKCYHNRPEATAETVDADGWLHTGDVGYFDEEGDFFVVDRIKELIKVKGFQVAPAELEGLLREHPEVSDAAVTALPCSRSGEVPIAFVIPKSTAAESLQEATLQQFVAAKVAPYKQISKIVFVESIPKSATGKILRRQLKEIAQKKYC</sequence>
<organism evidence="15 16">
    <name type="scientific">Apolygus lucorum</name>
    <name type="common">Small green plant bug</name>
    <name type="synonym">Lygocoris lucorum</name>
    <dbReference type="NCBI Taxonomy" id="248454"/>
    <lineage>
        <taxon>Eukaryota</taxon>
        <taxon>Metazoa</taxon>
        <taxon>Ecdysozoa</taxon>
        <taxon>Arthropoda</taxon>
        <taxon>Hexapoda</taxon>
        <taxon>Insecta</taxon>
        <taxon>Pterygota</taxon>
        <taxon>Neoptera</taxon>
        <taxon>Paraneoptera</taxon>
        <taxon>Hemiptera</taxon>
        <taxon>Heteroptera</taxon>
        <taxon>Panheteroptera</taxon>
        <taxon>Cimicomorpha</taxon>
        <taxon>Miridae</taxon>
        <taxon>Mirini</taxon>
        <taxon>Apolygus</taxon>
    </lineage>
</organism>
<dbReference type="EC" id="1.13.12.7" evidence="3"/>
<gene>
    <name evidence="15" type="ORF">GE061_012961</name>
</gene>
<dbReference type="Gene3D" id="3.30.300.30">
    <property type="match status" value="1"/>
</dbReference>
<evidence type="ECO:0000256" key="4">
    <source>
        <dbReference type="ARBA" id="ARBA00019043"/>
    </source>
</evidence>
<dbReference type="PROSITE" id="PS00455">
    <property type="entry name" value="AMP_BINDING"/>
    <property type="match status" value="1"/>
</dbReference>
<keyword evidence="11" id="KW-0599">Photoprotein</keyword>
<feature type="domain" description="AMP-binding enzyme C-terminal" evidence="14">
    <location>
        <begin position="542"/>
        <end position="619"/>
    </location>
</feature>
<dbReference type="OrthoDB" id="10253869at2759"/>
<protein>
    <recommendedName>
        <fullName evidence="4">Luciferin 4-monooxygenase</fullName>
        <ecNumber evidence="3">1.13.12.7</ecNumber>
    </recommendedName>
</protein>
<dbReference type="SUPFAM" id="SSF56801">
    <property type="entry name" value="Acetyl-CoA synthetase-like"/>
    <property type="match status" value="1"/>
</dbReference>
<dbReference type="GO" id="GO:0004497">
    <property type="term" value="F:monooxygenase activity"/>
    <property type="evidence" value="ECO:0007669"/>
    <property type="project" value="UniProtKB-KW"/>
</dbReference>